<gene>
    <name evidence="3" type="ORF">N7496_001463</name>
</gene>
<dbReference type="InterPro" id="IPR017853">
    <property type="entry name" value="GH"/>
</dbReference>
<dbReference type="SMART" id="SM00636">
    <property type="entry name" value="Glyco_18"/>
    <property type="match status" value="1"/>
</dbReference>
<dbReference type="PANTHER" id="PTHR11177">
    <property type="entry name" value="CHITINASE"/>
    <property type="match status" value="1"/>
</dbReference>
<dbReference type="AlphaFoldDB" id="A0A9X0B6Y8"/>
<dbReference type="GO" id="GO:0005576">
    <property type="term" value="C:extracellular region"/>
    <property type="evidence" value="ECO:0007669"/>
    <property type="project" value="TreeGrafter"/>
</dbReference>
<keyword evidence="4" id="KW-1185">Reference proteome</keyword>
<dbReference type="GO" id="GO:0008843">
    <property type="term" value="F:endochitinase activity"/>
    <property type="evidence" value="ECO:0007669"/>
    <property type="project" value="UniProtKB-EC"/>
</dbReference>
<feature type="domain" description="GH18" evidence="2">
    <location>
        <begin position="1"/>
        <end position="358"/>
    </location>
</feature>
<name>A0A9X0B6Y8_9EURO</name>
<dbReference type="OrthoDB" id="73875at2759"/>
<dbReference type="GO" id="GO:0006032">
    <property type="term" value="P:chitin catabolic process"/>
    <property type="evidence" value="ECO:0007669"/>
    <property type="project" value="TreeGrafter"/>
</dbReference>
<comment type="caution">
    <text evidence="3">The sequence shown here is derived from an EMBL/GenBank/DDBJ whole genome shotgun (WGS) entry which is preliminary data.</text>
</comment>
<dbReference type="InterPro" id="IPR011583">
    <property type="entry name" value="Chitinase_II/V-like_cat"/>
</dbReference>
<reference evidence="3" key="2">
    <citation type="journal article" date="2023" name="IMA Fungus">
        <title>Comparative genomic study of the Penicillium genus elucidates a diverse pangenome and 15 lateral gene transfer events.</title>
        <authorList>
            <person name="Petersen C."/>
            <person name="Sorensen T."/>
            <person name="Nielsen M.R."/>
            <person name="Sondergaard T.E."/>
            <person name="Sorensen J.L."/>
            <person name="Fitzpatrick D.A."/>
            <person name="Frisvad J.C."/>
            <person name="Nielsen K.L."/>
        </authorList>
    </citation>
    <scope>NUCLEOTIDE SEQUENCE</scope>
    <source>
        <strain evidence="3">IBT 29864</strain>
    </source>
</reference>
<evidence type="ECO:0000259" key="2">
    <source>
        <dbReference type="PROSITE" id="PS51910"/>
    </source>
</evidence>
<dbReference type="Pfam" id="PF00704">
    <property type="entry name" value="Glyco_hydro_18"/>
    <property type="match status" value="1"/>
</dbReference>
<dbReference type="Proteomes" id="UP001147782">
    <property type="component" value="Unassembled WGS sequence"/>
</dbReference>
<dbReference type="PROSITE" id="PS51910">
    <property type="entry name" value="GH18_2"/>
    <property type="match status" value="1"/>
</dbReference>
<accession>A0A9X0B6Y8</accession>
<dbReference type="Gene3D" id="3.20.20.80">
    <property type="entry name" value="Glycosidases"/>
    <property type="match status" value="1"/>
</dbReference>
<dbReference type="GO" id="GO:0005975">
    <property type="term" value="P:carbohydrate metabolic process"/>
    <property type="evidence" value="ECO:0007669"/>
    <property type="project" value="InterPro"/>
</dbReference>
<protein>
    <recommendedName>
        <fullName evidence="1">chitinase</fullName>
        <ecNumber evidence="1">3.2.1.14</ecNumber>
    </recommendedName>
</protein>
<dbReference type="PANTHER" id="PTHR11177:SF378">
    <property type="entry name" value="CHITINASE"/>
    <property type="match status" value="1"/>
</dbReference>
<evidence type="ECO:0000256" key="1">
    <source>
        <dbReference type="ARBA" id="ARBA00012729"/>
    </source>
</evidence>
<dbReference type="InterPro" id="IPR050314">
    <property type="entry name" value="Glycosyl_Hydrlase_18"/>
</dbReference>
<dbReference type="EC" id="3.2.1.14" evidence="1"/>
<dbReference type="SUPFAM" id="SSF51445">
    <property type="entry name" value="(Trans)glycosidases"/>
    <property type="match status" value="1"/>
</dbReference>
<dbReference type="RefSeq" id="XP_056561123.1">
    <property type="nucleotide sequence ID" value="XM_056694394.1"/>
</dbReference>
<dbReference type="EMBL" id="JAPZBS010000001">
    <property type="protein sequence ID" value="KAJ5390395.1"/>
    <property type="molecule type" value="Genomic_DNA"/>
</dbReference>
<organism evidence="3 4">
    <name type="scientific">Penicillium cataractarum</name>
    <dbReference type="NCBI Taxonomy" id="2100454"/>
    <lineage>
        <taxon>Eukaryota</taxon>
        <taxon>Fungi</taxon>
        <taxon>Dikarya</taxon>
        <taxon>Ascomycota</taxon>
        <taxon>Pezizomycotina</taxon>
        <taxon>Eurotiomycetes</taxon>
        <taxon>Eurotiomycetidae</taxon>
        <taxon>Eurotiales</taxon>
        <taxon>Aspergillaceae</taxon>
        <taxon>Penicillium</taxon>
    </lineage>
</organism>
<dbReference type="GeneID" id="81433571"/>
<sequence>MLEIIRQHDVVPELSLVSDVTHVALAFMRSSVFNNKDDTSDWPLFTTVNAVRTKFSVGTSILVAIGGWGDTQGFSEAALTDESRKLFAHNIKRMVEDTGADVDIDWEYPGHRGNGEDYKQIPNVEKAWEVEAYPKLLEEIRKALGPEKLITAAVPGLRRDMIAFTKETIPAISGSIDFLNVMTYDLMNRRDTVTKHHTGVQLSIDSIDAYLENGMPPEKLNLGLAYYVKWFKTADSHVAECAEHPIGCQTALMEDPYTGADLGQAGAFSWHDQVPSELATSFERAKESGKYDPVEGGYYFWDSEENIFWSWDTPEAIQKKFPAIVEEKQLGGVFAWGLGEDAPDFTHLKATVASLKQYLPDWRESRRDNPEARNGKDEL</sequence>
<reference evidence="3" key="1">
    <citation type="submission" date="2022-11" db="EMBL/GenBank/DDBJ databases">
        <authorList>
            <person name="Petersen C."/>
        </authorList>
    </citation>
    <scope>NUCLEOTIDE SEQUENCE</scope>
    <source>
        <strain evidence="3">IBT 29864</strain>
    </source>
</reference>
<evidence type="ECO:0000313" key="3">
    <source>
        <dbReference type="EMBL" id="KAJ5390395.1"/>
    </source>
</evidence>
<dbReference type="GO" id="GO:0008061">
    <property type="term" value="F:chitin binding"/>
    <property type="evidence" value="ECO:0007669"/>
    <property type="project" value="InterPro"/>
</dbReference>
<dbReference type="FunFam" id="3.20.20.80:FF:000159">
    <property type="entry name" value="Class V chitinase, putative"/>
    <property type="match status" value="1"/>
</dbReference>
<proteinExistence type="predicted"/>
<dbReference type="InterPro" id="IPR001223">
    <property type="entry name" value="Glyco_hydro18_cat"/>
</dbReference>
<evidence type="ECO:0000313" key="4">
    <source>
        <dbReference type="Proteomes" id="UP001147782"/>
    </source>
</evidence>